<dbReference type="EMBL" id="MCFI01000006">
    <property type="protein sequence ID" value="ORY84237.1"/>
    <property type="molecule type" value="Genomic_DNA"/>
</dbReference>
<dbReference type="PANTHER" id="PTHR10758:SF1">
    <property type="entry name" value="COP9 SIGNALOSOME COMPLEX SUBUNIT 3"/>
    <property type="match status" value="1"/>
</dbReference>
<dbReference type="AlphaFoldDB" id="A0A1Y2FKX8"/>
<accession>A0A1Y2FKX8</accession>
<evidence type="ECO:0000259" key="3">
    <source>
        <dbReference type="Pfam" id="PF22788"/>
    </source>
</evidence>
<dbReference type="RefSeq" id="XP_040726255.1">
    <property type="nucleotide sequence ID" value="XM_040871056.1"/>
</dbReference>
<dbReference type="InterPro" id="IPR055089">
    <property type="entry name" value="COP9_N"/>
</dbReference>
<comment type="caution">
    <text evidence="4">The sequence shown here is derived from an EMBL/GenBank/DDBJ whole genome shotgun (WGS) entry which is preliminary data.</text>
</comment>
<dbReference type="PANTHER" id="PTHR10758">
    <property type="entry name" value="26S PROTEASOME NON-ATPASE REGULATORY SUBUNIT 3/COP9 SIGNALOSOME COMPLEX SUBUNIT 3"/>
    <property type="match status" value="1"/>
</dbReference>
<protein>
    <recommendedName>
        <fullName evidence="3">COP9 signalosome complex subunit 3 N-terminal helical repeats domain-containing protein</fullName>
    </recommendedName>
</protein>
<name>A0A1Y2FKX8_PROLT</name>
<dbReference type="Proteomes" id="UP000193685">
    <property type="component" value="Unassembled WGS sequence"/>
</dbReference>
<dbReference type="OrthoDB" id="29061at2759"/>
<evidence type="ECO:0000313" key="5">
    <source>
        <dbReference type="Proteomes" id="UP000193685"/>
    </source>
</evidence>
<evidence type="ECO:0000256" key="1">
    <source>
        <dbReference type="ARBA" id="ARBA00022490"/>
    </source>
</evidence>
<keyword evidence="5" id="KW-1185">Reference proteome</keyword>
<feature type="domain" description="COP9 signalosome complex subunit 3 N-terminal helical repeats" evidence="3">
    <location>
        <begin position="19"/>
        <end position="192"/>
    </location>
</feature>
<feature type="region of interest" description="Disordered" evidence="2">
    <location>
        <begin position="355"/>
        <end position="379"/>
    </location>
</feature>
<dbReference type="GeneID" id="63787655"/>
<dbReference type="GO" id="GO:0008180">
    <property type="term" value="C:COP9 signalosome"/>
    <property type="evidence" value="ECO:0007669"/>
    <property type="project" value="TreeGrafter"/>
</dbReference>
<dbReference type="GO" id="GO:0006511">
    <property type="term" value="P:ubiquitin-dependent protein catabolic process"/>
    <property type="evidence" value="ECO:0007669"/>
    <property type="project" value="TreeGrafter"/>
</dbReference>
<reference evidence="4 5" key="1">
    <citation type="submission" date="2016-07" db="EMBL/GenBank/DDBJ databases">
        <title>Pervasive Adenine N6-methylation of Active Genes in Fungi.</title>
        <authorList>
            <consortium name="DOE Joint Genome Institute"/>
            <person name="Mondo S.J."/>
            <person name="Dannebaum R.O."/>
            <person name="Kuo R.C."/>
            <person name="Labutti K."/>
            <person name="Haridas S."/>
            <person name="Kuo A."/>
            <person name="Salamov A."/>
            <person name="Ahrendt S.R."/>
            <person name="Lipzen A."/>
            <person name="Sullivan W."/>
            <person name="Andreopoulos W.B."/>
            <person name="Clum A."/>
            <person name="Lindquist E."/>
            <person name="Daum C."/>
            <person name="Ramamoorthy G.K."/>
            <person name="Gryganskyi A."/>
            <person name="Culley D."/>
            <person name="Magnuson J.K."/>
            <person name="James T.Y."/>
            <person name="O'Malley M.A."/>
            <person name="Stajich J.E."/>
            <person name="Spatafora J.W."/>
            <person name="Visel A."/>
            <person name="Grigoriev I.V."/>
        </authorList>
    </citation>
    <scope>NUCLEOTIDE SEQUENCE [LARGE SCALE GENOMIC DNA]</scope>
    <source>
        <strain evidence="4 5">12-1054</strain>
    </source>
</reference>
<keyword evidence="1" id="KW-0963">Cytoplasm</keyword>
<dbReference type="InterPro" id="IPR050756">
    <property type="entry name" value="CSN3"/>
</dbReference>
<organism evidence="4 5">
    <name type="scientific">Protomyces lactucae-debilis</name>
    <dbReference type="NCBI Taxonomy" id="2754530"/>
    <lineage>
        <taxon>Eukaryota</taxon>
        <taxon>Fungi</taxon>
        <taxon>Dikarya</taxon>
        <taxon>Ascomycota</taxon>
        <taxon>Taphrinomycotina</taxon>
        <taxon>Taphrinomycetes</taxon>
        <taxon>Taphrinales</taxon>
        <taxon>Protomycetaceae</taxon>
        <taxon>Protomyces</taxon>
    </lineage>
</organism>
<dbReference type="STRING" id="56484.A0A1Y2FKX8"/>
<proteinExistence type="predicted"/>
<evidence type="ECO:0000313" key="4">
    <source>
        <dbReference type="EMBL" id="ORY84237.1"/>
    </source>
</evidence>
<dbReference type="Pfam" id="PF22788">
    <property type="entry name" value="COP9_hel_rpt"/>
    <property type="match status" value="1"/>
</dbReference>
<gene>
    <name evidence="4" type="ORF">BCR37DRAFT_391840</name>
</gene>
<sequence length="379" mass="42240">MTGPNKTEALLVDLHSQTRASASPETLTAVAHFLASIDPEEVSAEHASKLLDLLDLISALDDHVAVLEIFRRMLERYPPQVLSPAHVYFVRQCCVARQYDAAMDLAYRSIEHIPKDCGLTYRAPLQYHYYLGMCCAALQHFDRAGYLFSLVVSSPSVLPQQRKSKIQVDAYKKFLLMGLLQDGRLPEMPKMTLGGVRMALEVLGATYTEIGRAMIEAQVTLPALLEQHKQEITNDGNSSLIKSAILCMPTHRILQVQRTHLSLTLTKLASRVGETVEQTRFLLQWMQSTGRIRVEVANGDDGQENVTFLPLKSESSNLVQIQELVLSVKLLTDKVQDKQLQVDLDPKLHQRNKRLAGGKGAHMHSPLDAMHGQETGVNA</sequence>
<evidence type="ECO:0000256" key="2">
    <source>
        <dbReference type="SAM" id="MobiDB-lite"/>
    </source>
</evidence>